<dbReference type="RefSeq" id="WP_147684022.1">
    <property type="nucleotide sequence ID" value="NZ_VDUX01000002.1"/>
</dbReference>
<organism evidence="2 3">
    <name type="scientific">Aeromicrobium terrae</name>
    <dbReference type="NCBI Taxonomy" id="2498846"/>
    <lineage>
        <taxon>Bacteria</taxon>
        <taxon>Bacillati</taxon>
        <taxon>Actinomycetota</taxon>
        <taxon>Actinomycetes</taxon>
        <taxon>Propionibacteriales</taxon>
        <taxon>Nocardioidaceae</taxon>
        <taxon>Aeromicrobium</taxon>
    </lineage>
</organism>
<feature type="compositionally biased region" description="Basic and acidic residues" evidence="1">
    <location>
        <begin position="209"/>
        <end position="242"/>
    </location>
</feature>
<feature type="region of interest" description="Disordered" evidence="1">
    <location>
        <begin position="202"/>
        <end position="251"/>
    </location>
</feature>
<proteinExistence type="predicted"/>
<name>A0A5C8NJ33_9ACTN</name>
<evidence type="ECO:0000313" key="3">
    <source>
        <dbReference type="Proteomes" id="UP000321571"/>
    </source>
</evidence>
<dbReference type="Pfam" id="PF19136">
    <property type="entry name" value="DUF5819"/>
    <property type="match status" value="1"/>
</dbReference>
<dbReference type="OrthoDB" id="9342777at2"/>
<protein>
    <submittedName>
        <fullName evidence="2">Uncharacterized protein</fullName>
    </submittedName>
</protein>
<dbReference type="Proteomes" id="UP000321571">
    <property type="component" value="Unassembled WGS sequence"/>
</dbReference>
<reference evidence="2 3" key="1">
    <citation type="submission" date="2019-06" db="EMBL/GenBank/DDBJ databases">
        <title>Aeromicrobium sp. nov., isolated from a maize field.</title>
        <authorList>
            <person name="Lin S.-Y."/>
            <person name="Tsai C.-F."/>
            <person name="Young C.-C."/>
        </authorList>
    </citation>
    <scope>NUCLEOTIDE SEQUENCE [LARGE SCALE GENOMIC DNA]</scope>
    <source>
        <strain evidence="2 3">CC-CFT486</strain>
    </source>
</reference>
<accession>A0A5C8NJ33</accession>
<evidence type="ECO:0000313" key="2">
    <source>
        <dbReference type="EMBL" id="TXL61874.1"/>
    </source>
</evidence>
<comment type="caution">
    <text evidence="2">The sequence shown here is derived from an EMBL/GenBank/DDBJ whole genome shotgun (WGS) entry which is preliminary data.</text>
</comment>
<evidence type="ECO:0000256" key="1">
    <source>
        <dbReference type="SAM" id="MobiDB-lite"/>
    </source>
</evidence>
<dbReference type="AlphaFoldDB" id="A0A5C8NJ33"/>
<dbReference type="EMBL" id="VDUX01000002">
    <property type="protein sequence ID" value="TXL61874.1"/>
    <property type="molecule type" value="Genomic_DNA"/>
</dbReference>
<sequence>MPDATTSRWRLAAVLVVVVLALTHVVAVTFAALPPNRYSEHTTGLTSYLRPYFTQNWRLFAPNPISDDRHLRFQGAYRTADGSVKTTDWVDWTDVELDLVHHRLVGGRAGYITSKLYTPMSTHYAALGTAVSVANRPADPDDVPSWADLRQQLEDAGATPGSATLYLRYDRAAVRLATDVLTGRWPDRDWVAVRIAQRRQGVTPYAARHGSEAERERARPAPVERIDGWRRPVAGDEAERKSVASFDRGHR</sequence>
<gene>
    <name evidence="2" type="ORF">FHP06_03885</name>
</gene>
<dbReference type="InterPro" id="IPR043857">
    <property type="entry name" value="DUF5819"/>
</dbReference>
<keyword evidence="3" id="KW-1185">Reference proteome</keyword>